<evidence type="ECO:0000313" key="3">
    <source>
        <dbReference type="EMBL" id="RHA89252.1"/>
    </source>
</evidence>
<dbReference type="EMBL" id="QSFW01000002">
    <property type="protein sequence ID" value="RHA89252.1"/>
    <property type="molecule type" value="Genomic_DNA"/>
</dbReference>
<evidence type="ECO:0000256" key="1">
    <source>
        <dbReference type="ARBA" id="ARBA00022679"/>
    </source>
</evidence>
<dbReference type="PANTHER" id="PTHR46401:SF2">
    <property type="entry name" value="GLYCOSYLTRANSFERASE WBBK-RELATED"/>
    <property type="match status" value="1"/>
</dbReference>
<dbReference type="GO" id="GO:0016757">
    <property type="term" value="F:glycosyltransferase activity"/>
    <property type="evidence" value="ECO:0007669"/>
    <property type="project" value="InterPro"/>
</dbReference>
<proteinExistence type="predicted"/>
<feature type="domain" description="Glycosyl transferase family 1" evidence="2">
    <location>
        <begin position="175"/>
        <end position="307"/>
    </location>
</feature>
<dbReference type="Proteomes" id="UP000284990">
    <property type="component" value="Unassembled WGS sequence"/>
</dbReference>
<dbReference type="RefSeq" id="WP_118189933.1">
    <property type="nucleotide sequence ID" value="NZ_QSFW01000002.1"/>
</dbReference>
<keyword evidence="1" id="KW-0808">Transferase</keyword>
<protein>
    <submittedName>
        <fullName evidence="3">Glycosyltransferase</fullName>
    </submittedName>
</protein>
<evidence type="ECO:0000313" key="4">
    <source>
        <dbReference type="Proteomes" id="UP000284990"/>
    </source>
</evidence>
<reference evidence="3 4" key="1">
    <citation type="submission" date="2018-08" db="EMBL/GenBank/DDBJ databases">
        <title>A genome reference for cultivated species of the human gut microbiota.</title>
        <authorList>
            <person name="Zou Y."/>
            <person name="Xue W."/>
            <person name="Luo G."/>
        </authorList>
    </citation>
    <scope>NUCLEOTIDE SEQUENCE [LARGE SCALE GENOMIC DNA]</scope>
    <source>
        <strain evidence="3 4">AM42-23AC</strain>
    </source>
</reference>
<comment type="caution">
    <text evidence="3">The sequence shown here is derived from an EMBL/GenBank/DDBJ whole genome shotgun (WGS) entry which is preliminary data.</text>
</comment>
<dbReference type="PANTHER" id="PTHR46401">
    <property type="entry name" value="GLYCOSYLTRANSFERASE WBBK-RELATED"/>
    <property type="match status" value="1"/>
</dbReference>
<dbReference type="Gene3D" id="3.40.50.2000">
    <property type="entry name" value="Glycogen Phosphorylase B"/>
    <property type="match status" value="1"/>
</dbReference>
<organism evidence="3 4">
    <name type="scientific">Segatella copri</name>
    <dbReference type="NCBI Taxonomy" id="165179"/>
    <lineage>
        <taxon>Bacteria</taxon>
        <taxon>Pseudomonadati</taxon>
        <taxon>Bacteroidota</taxon>
        <taxon>Bacteroidia</taxon>
        <taxon>Bacteroidales</taxon>
        <taxon>Prevotellaceae</taxon>
        <taxon>Segatella</taxon>
    </lineage>
</organism>
<dbReference type="Pfam" id="PF00534">
    <property type="entry name" value="Glycos_transf_1"/>
    <property type="match status" value="1"/>
</dbReference>
<accession>A0AA92V404</accession>
<name>A0AA92V404_9BACT</name>
<dbReference type="AlphaFoldDB" id="A0AA92V404"/>
<dbReference type="InterPro" id="IPR001296">
    <property type="entry name" value="Glyco_trans_1"/>
</dbReference>
<gene>
    <name evidence="3" type="ORF">DW916_01700</name>
</gene>
<dbReference type="CDD" id="cd03801">
    <property type="entry name" value="GT4_PimA-like"/>
    <property type="match status" value="1"/>
</dbReference>
<dbReference type="SUPFAM" id="SSF53756">
    <property type="entry name" value="UDP-Glycosyltransferase/glycogen phosphorylase"/>
    <property type="match status" value="1"/>
</dbReference>
<evidence type="ECO:0000259" key="2">
    <source>
        <dbReference type="Pfam" id="PF00534"/>
    </source>
</evidence>
<dbReference type="GO" id="GO:0009103">
    <property type="term" value="P:lipopolysaccharide biosynthetic process"/>
    <property type="evidence" value="ECO:0007669"/>
    <property type="project" value="TreeGrafter"/>
</dbReference>
<sequence length="329" mass="37430">MYIAYVINVDLAVSPFNGIRIQAETWADELARQGHKVVKVNPWEKQDWAEYDLVHIIGANRAIDDLVSSLVRKCKKICFSPIIDTIESTFKYRLASYMGCKRLRLYSVNYAIRQASRYIDQWFVRSYYELTYVNQSYGVPLDRISIVPLSPRIPIIDQYPEKEDFCFHLSSLADGRKNVMRLVQAAIKYHFKLVLAGSVNSDSAFNPIKSLIDTHDNISYLGRVPDAELYHLYARAKVFALPSINEGVGMVAVEAASYGCDIVVTEIGGPKEYYGSRAFVVNPYDVDEIGKAVVAAMAEREYQPKLMKEINEKYSLPRCVAQLAEEYSK</sequence>